<name>A0A291N436_SPHYA</name>
<dbReference type="Pfam" id="PF12904">
    <property type="entry name" value="Collagen_bind_2"/>
    <property type="match status" value="1"/>
</dbReference>
<dbReference type="RefSeq" id="WP_097384814.1">
    <property type="nucleotide sequence ID" value="NZ_CP023741.1"/>
</dbReference>
<keyword evidence="4" id="KW-0378">Hydrolase</keyword>
<reference evidence="4 5" key="1">
    <citation type="submission" date="2017-10" db="EMBL/GenBank/DDBJ databases">
        <title>Sphingobium yanoikuyae S72.</title>
        <authorList>
            <person name="Sanchez E."/>
            <person name="Bustos P."/>
            <person name="Mendoza P."/>
            <person name="Guo X."/>
            <person name="Mendoza A."/>
        </authorList>
    </citation>
    <scope>NUCLEOTIDE SEQUENCE [LARGE SCALE GENOMIC DNA]</scope>
    <source>
        <strain evidence="4 5">S72</strain>
    </source>
</reference>
<proteinExistence type="predicted"/>
<evidence type="ECO:0000256" key="1">
    <source>
        <dbReference type="SAM" id="SignalP"/>
    </source>
</evidence>
<dbReference type="InterPro" id="IPR025277">
    <property type="entry name" value="Apiosidase-like_cat_dom"/>
</dbReference>
<dbReference type="Pfam" id="PF13204">
    <property type="entry name" value="Apiosidase"/>
    <property type="match status" value="1"/>
</dbReference>
<gene>
    <name evidence="4" type="ORF">A6768_20280</name>
</gene>
<evidence type="ECO:0000313" key="4">
    <source>
        <dbReference type="EMBL" id="ATI82106.1"/>
    </source>
</evidence>
<protein>
    <submittedName>
        <fullName evidence="4">Glycoside hydrolase</fullName>
    </submittedName>
</protein>
<keyword evidence="1" id="KW-0732">Signal</keyword>
<dbReference type="Proteomes" id="UP000219422">
    <property type="component" value="Chromosome"/>
</dbReference>
<dbReference type="SUPFAM" id="SSF51445">
    <property type="entry name" value="(Trans)glycosidases"/>
    <property type="match status" value="1"/>
</dbReference>
<dbReference type="GeneID" id="57779193"/>
<feature type="domain" description="Apiosidase-like catalytic" evidence="3">
    <location>
        <begin position="40"/>
        <end position="368"/>
    </location>
</feature>
<dbReference type="Gene3D" id="3.20.20.80">
    <property type="entry name" value="Glycosidases"/>
    <property type="match status" value="1"/>
</dbReference>
<dbReference type="AlphaFoldDB" id="A0A291N436"/>
<dbReference type="InterPro" id="IPR017853">
    <property type="entry name" value="GH"/>
</dbReference>
<dbReference type="PANTHER" id="PTHR37836:SF3">
    <property type="entry name" value="ENDOGLUCANASE"/>
    <property type="match status" value="1"/>
</dbReference>
<dbReference type="KEGG" id="sya:A6768_20280"/>
<dbReference type="EMBL" id="CP023741">
    <property type="protein sequence ID" value="ATI82106.1"/>
    <property type="molecule type" value="Genomic_DNA"/>
</dbReference>
<dbReference type="InterPro" id="IPR024749">
    <property type="entry name" value="Collagen-bd_put"/>
</dbReference>
<feature type="signal peptide" evidence="1">
    <location>
        <begin position="1"/>
        <end position="29"/>
    </location>
</feature>
<feature type="domain" description="Putative collagen-binding" evidence="2">
    <location>
        <begin position="374"/>
        <end position="463"/>
    </location>
</feature>
<evidence type="ECO:0000313" key="5">
    <source>
        <dbReference type="Proteomes" id="UP000219422"/>
    </source>
</evidence>
<dbReference type="GO" id="GO:0016787">
    <property type="term" value="F:hydrolase activity"/>
    <property type="evidence" value="ECO:0007669"/>
    <property type="project" value="UniProtKB-KW"/>
</dbReference>
<sequence>MRRARRQRLCISAIGAALALALTAIPALAQDRLPPLRVTANGRYLEADGKPFFWLGDTGWLLLGKLDRTQTEHYFATRAAQGFTVIQVMILHRPDMASPIAGQALIDGDVARPRITPGNDPTRPDEYDYWDHLDWVVDRAAAHGLYLALVPAWGSFAEMRKLTVDNAPVYGRFLAERYRSRSNIIWLNGGDTHGDMATVTWQALGRTIKAIDPGHLMTFHPFGRTDSSWTFHDADWLDFNMFQSGHQSYAQDSTPCARGEDNWRYVADDWARSPAKPSIDGEPSYENIPHGLDQAREPIWQAADVRRYAWWSVFAGAFGHSYGENSVMQFHVPGQKSAYWAHIPWQDALHAAGAEQMRHLKALMLSRPDEGRAPDQQLIVDNGERYERVAATRGAGYAMAYSYTGRPFRVQMGRIAGKRVRAAWFDPRTGTIQLIGHFANRGIRRFVPPGQPKAGNDWALLLDSSD</sequence>
<dbReference type="PANTHER" id="PTHR37836">
    <property type="entry name" value="LMO1036 PROTEIN"/>
    <property type="match status" value="1"/>
</dbReference>
<organism evidence="4 5">
    <name type="scientific">Sphingobium yanoikuyae</name>
    <name type="common">Sphingomonas yanoikuyae</name>
    <dbReference type="NCBI Taxonomy" id="13690"/>
    <lineage>
        <taxon>Bacteria</taxon>
        <taxon>Pseudomonadati</taxon>
        <taxon>Pseudomonadota</taxon>
        <taxon>Alphaproteobacteria</taxon>
        <taxon>Sphingomonadales</taxon>
        <taxon>Sphingomonadaceae</taxon>
        <taxon>Sphingobium</taxon>
    </lineage>
</organism>
<accession>A0A291N436</accession>
<evidence type="ECO:0000259" key="3">
    <source>
        <dbReference type="Pfam" id="PF13204"/>
    </source>
</evidence>
<feature type="chain" id="PRO_5012041731" evidence="1">
    <location>
        <begin position="30"/>
        <end position="466"/>
    </location>
</feature>
<evidence type="ECO:0000259" key="2">
    <source>
        <dbReference type="Pfam" id="PF12904"/>
    </source>
</evidence>